<sequence>MTIIKIMAYSLTAMLVFFSNRLLAEDGAYQIELIIFSQAMPNSEVFEQAASQIKWPSALTELSAYKKPGATTLDESYDALSKVPVYRPILHVAWIQPIGGGGLAAPVHIQGAEGKLDGYFQMQHDQGLQMTVDLELGSRFDGDSGKAVIYRLNEKRFIKLNELYYLDHPKFGVVVKISLL</sequence>
<accession>A0A2S6H6S2</accession>
<dbReference type="OrthoDB" id="5566524at2"/>
<comment type="caution">
    <text evidence="1">The sequence shown here is derived from an EMBL/GenBank/DDBJ whole genome shotgun (WGS) entry which is preliminary data.</text>
</comment>
<protein>
    <submittedName>
        <fullName evidence="1">Peptidoglycan-binding protein CsiV</fullName>
    </submittedName>
</protein>
<dbReference type="Pfam" id="PF10972">
    <property type="entry name" value="CsiV"/>
    <property type="match status" value="1"/>
</dbReference>
<dbReference type="Proteomes" id="UP000238071">
    <property type="component" value="Unassembled WGS sequence"/>
</dbReference>
<evidence type="ECO:0000313" key="1">
    <source>
        <dbReference type="EMBL" id="PPK73177.1"/>
    </source>
</evidence>
<dbReference type="RefSeq" id="WP_104422441.1">
    <property type="nucleotide sequence ID" value="NZ_PTIY01000002.1"/>
</dbReference>
<name>A0A2S6H6S2_9GAMM</name>
<dbReference type="AlphaFoldDB" id="A0A2S6H6S2"/>
<gene>
    <name evidence="1" type="ORF">B0F88_102156</name>
</gene>
<dbReference type="InterPro" id="IPR021241">
    <property type="entry name" value="CsiV"/>
</dbReference>
<evidence type="ECO:0000313" key="2">
    <source>
        <dbReference type="Proteomes" id="UP000238071"/>
    </source>
</evidence>
<dbReference type="EMBL" id="PTIY01000002">
    <property type="protein sequence ID" value="PPK73177.1"/>
    <property type="molecule type" value="Genomic_DNA"/>
</dbReference>
<reference evidence="1 2" key="1">
    <citation type="submission" date="2018-02" db="EMBL/GenBank/DDBJ databases">
        <title>Subsurface microbial communities from deep shales in Ohio and West Virginia, USA.</title>
        <authorList>
            <person name="Wrighton K."/>
        </authorList>
    </citation>
    <scope>NUCLEOTIDE SEQUENCE [LARGE SCALE GENOMIC DNA]</scope>
    <source>
        <strain evidence="1 2">OWC-G53F</strain>
    </source>
</reference>
<organism evidence="1 2">
    <name type="scientific">Methylobacter tundripaludum</name>
    <dbReference type="NCBI Taxonomy" id="173365"/>
    <lineage>
        <taxon>Bacteria</taxon>
        <taxon>Pseudomonadati</taxon>
        <taxon>Pseudomonadota</taxon>
        <taxon>Gammaproteobacteria</taxon>
        <taxon>Methylococcales</taxon>
        <taxon>Methylococcaceae</taxon>
        <taxon>Methylobacter</taxon>
    </lineage>
</organism>
<proteinExistence type="predicted"/>
<keyword evidence="2" id="KW-1185">Reference proteome</keyword>